<organism evidence="2 3">
    <name type="scientific">Clathrus columnatus</name>
    <dbReference type="NCBI Taxonomy" id="1419009"/>
    <lineage>
        <taxon>Eukaryota</taxon>
        <taxon>Fungi</taxon>
        <taxon>Dikarya</taxon>
        <taxon>Basidiomycota</taxon>
        <taxon>Agaricomycotina</taxon>
        <taxon>Agaricomycetes</taxon>
        <taxon>Phallomycetidae</taxon>
        <taxon>Phallales</taxon>
        <taxon>Clathraceae</taxon>
        <taxon>Clathrus</taxon>
    </lineage>
</organism>
<dbReference type="Gene3D" id="2.60.40.420">
    <property type="entry name" value="Cupredoxins - blue copper proteins"/>
    <property type="match status" value="2"/>
</dbReference>
<dbReference type="PANTHER" id="PTHR34883">
    <property type="entry name" value="SERINE-RICH PROTEIN, PUTATIVE-RELATED-RELATED"/>
    <property type="match status" value="1"/>
</dbReference>
<feature type="region of interest" description="Disordered" evidence="1">
    <location>
        <begin position="70"/>
        <end position="104"/>
    </location>
</feature>
<keyword evidence="3" id="KW-1185">Reference proteome</keyword>
<sequence length="278" mass="28712">MPVPPGQTTDLPTYNITVNDDKPIWVYCGQKHPVSHCGLGMVFAVNCGPDGSSTSFSAFKAAAIAEGSSESTSAYPSSSSAPPSTPVSAPNTETDSSSTGSAGVGNVIKVTVGENATLTYNPPFVTAQIGDIVEFEFRSKNHTATQSTFANPCLKLNNATTGQTGFDSDFQPVASGSSTFPTFNVTVNDTAPIWFYSEKNPISHCAAGMVFAINANESSAKSYEAFLTLAKQTNTSNPASTPSTVSGDASGPANGGNIPKVLNWLGLLAIVVLTVLGH</sequence>
<dbReference type="SUPFAM" id="SSF49503">
    <property type="entry name" value="Cupredoxins"/>
    <property type="match status" value="2"/>
</dbReference>
<protein>
    <recommendedName>
        <fullName evidence="4">Cupredoxin</fullName>
    </recommendedName>
</protein>
<proteinExistence type="predicted"/>
<dbReference type="PANTHER" id="PTHR34883:SF15">
    <property type="entry name" value="EXTRACELLULAR SERINE-RICH PROTEIN"/>
    <property type="match status" value="1"/>
</dbReference>
<evidence type="ECO:0000313" key="3">
    <source>
        <dbReference type="Proteomes" id="UP001050691"/>
    </source>
</evidence>
<evidence type="ECO:0000256" key="1">
    <source>
        <dbReference type="SAM" id="MobiDB-lite"/>
    </source>
</evidence>
<reference evidence="2" key="1">
    <citation type="submission" date="2021-10" db="EMBL/GenBank/DDBJ databases">
        <title>De novo Genome Assembly of Clathrus columnatus (Basidiomycota, Fungi) Using Illumina and Nanopore Sequence Data.</title>
        <authorList>
            <person name="Ogiso-Tanaka E."/>
            <person name="Itagaki H."/>
            <person name="Hosoya T."/>
            <person name="Hosaka K."/>
        </authorList>
    </citation>
    <scope>NUCLEOTIDE SEQUENCE</scope>
    <source>
        <strain evidence="2">MO-923</strain>
    </source>
</reference>
<comment type="caution">
    <text evidence="2">The sequence shown here is derived from an EMBL/GenBank/DDBJ whole genome shotgun (WGS) entry which is preliminary data.</text>
</comment>
<dbReference type="InterPro" id="IPR008972">
    <property type="entry name" value="Cupredoxin"/>
</dbReference>
<dbReference type="InterPro" id="IPR052953">
    <property type="entry name" value="Ser-rich/MCO-related"/>
</dbReference>
<dbReference type="Proteomes" id="UP001050691">
    <property type="component" value="Unassembled WGS sequence"/>
</dbReference>
<dbReference type="AlphaFoldDB" id="A0AAV5A5F6"/>
<accession>A0AAV5A5F6</accession>
<evidence type="ECO:0008006" key="4">
    <source>
        <dbReference type="Google" id="ProtNLM"/>
    </source>
</evidence>
<gene>
    <name evidence="2" type="ORF">Clacol_003748</name>
</gene>
<dbReference type="EMBL" id="BPWL01000004">
    <property type="protein sequence ID" value="GJJ09525.1"/>
    <property type="molecule type" value="Genomic_DNA"/>
</dbReference>
<name>A0AAV5A5F6_9AGAM</name>
<feature type="compositionally biased region" description="Low complexity" evidence="1">
    <location>
        <begin position="70"/>
        <end position="92"/>
    </location>
</feature>
<evidence type="ECO:0000313" key="2">
    <source>
        <dbReference type="EMBL" id="GJJ09525.1"/>
    </source>
</evidence>